<dbReference type="EMBL" id="JAVREO010000006">
    <property type="protein sequence ID" value="MDT0266956.1"/>
    <property type="molecule type" value="Genomic_DNA"/>
</dbReference>
<reference evidence="2" key="1">
    <citation type="submission" date="2023-07" db="EMBL/GenBank/DDBJ databases">
        <title>30 novel species of actinomycetes from the DSMZ collection.</title>
        <authorList>
            <person name="Nouioui I."/>
        </authorList>
    </citation>
    <scope>NUCLEOTIDE SEQUENCE [LARGE SCALE GENOMIC DNA]</scope>
    <source>
        <strain evidence="2">DSM 44915</strain>
    </source>
</reference>
<evidence type="ECO:0000313" key="1">
    <source>
        <dbReference type="EMBL" id="MDT0266956.1"/>
    </source>
</evidence>
<evidence type="ECO:0000313" key="2">
    <source>
        <dbReference type="Proteomes" id="UP001183410"/>
    </source>
</evidence>
<gene>
    <name evidence="1" type="ORF">RM844_11705</name>
</gene>
<accession>A0ABU2JPP5</accession>
<protein>
    <submittedName>
        <fullName evidence="1">Uncharacterized protein</fullName>
    </submittedName>
</protein>
<dbReference type="Proteomes" id="UP001183410">
    <property type="component" value="Unassembled WGS sequence"/>
</dbReference>
<sequence length="160" mass="18104">MEALAASAIAVLGTLLGATVNHLFQWRNTERAQLLARQERLRAERLDALAGYASSLTDYRRALIHRWCCLHDERPPGDPTEARMASYERLNEARHALFRCQLLFHDCPKLIARAQEVMARVAEIHDAGDDPERLDELRHSTRELIDGLVGHAARELTEAS</sequence>
<proteinExistence type="predicted"/>
<comment type="caution">
    <text evidence="1">The sequence shown here is derived from an EMBL/GenBank/DDBJ whole genome shotgun (WGS) entry which is preliminary data.</text>
</comment>
<name>A0ABU2JPP5_9ACTN</name>
<dbReference type="RefSeq" id="WP_311667010.1">
    <property type="nucleotide sequence ID" value="NZ_JAVREO010000006.1"/>
</dbReference>
<organism evidence="1 2">
    <name type="scientific">Streptomyces chisholmiae</name>
    <dbReference type="NCBI Taxonomy" id="3075540"/>
    <lineage>
        <taxon>Bacteria</taxon>
        <taxon>Bacillati</taxon>
        <taxon>Actinomycetota</taxon>
        <taxon>Actinomycetes</taxon>
        <taxon>Kitasatosporales</taxon>
        <taxon>Streptomycetaceae</taxon>
        <taxon>Streptomyces</taxon>
    </lineage>
</organism>
<keyword evidence="2" id="KW-1185">Reference proteome</keyword>